<proteinExistence type="predicted"/>
<evidence type="ECO:0000313" key="3">
    <source>
        <dbReference type="Proteomes" id="UP000813018"/>
    </source>
</evidence>
<evidence type="ECO:0000256" key="1">
    <source>
        <dbReference type="SAM" id="MobiDB-lite"/>
    </source>
</evidence>
<dbReference type="EMBL" id="JAHYXK010000009">
    <property type="protein sequence ID" value="MBW7467775.1"/>
    <property type="molecule type" value="Genomic_DNA"/>
</dbReference>
<keyword evidence="3" id="KW-1185">Reference proteome</keyword>
<name>A0ABS7CVE8_9BACT</name>
<evidence type="ECO:0000313" key="2">
    <source>
        <dbReference type="EMBL" id="MBW7467775.1"/>
    </source>
</evidence>
<organism evidence="2 3">
    <name type="scientific">Pontibacter aydingkolensis</name>
    <dbReference type="NCBI Taxonomy" id="1911536"/>
    <lineage>
        <taxon>Bacteria</taxon>
        <taxon>Pseudomonadati</taxon>
        <taxon>Bacteroidota</taxon>
        <taxon>Cytophagia</taxon>
        <taxon>Cytophagales</taxon>
        <taxon>Hymenobacteraceae</taxon>
        <taxon>Pontibacter</taxon>
    </lineage>
</organism>
<accession>A0ABS7CVE8</accession>
<protein>
    <submittedName>
        <fullName evidence="2">Uncharacterized protein</fullName>
    </submittedName>
</protein>
<comment type="caution">
    <text evidence="2">The sequence shown here is derived from an EMBL/GenBank/DDBJ whole genome shotgun (WGS) entry which is preliminary data.</text>
</comment>
<reference evidence="2 3" key="1">
    <citation type="journal article" date="2016" name="Int. J. Syst. Evol. Microbiol.">
        <title>Pontibacter aydingkolensis sp. nov., isolated from soil of a salt lake.</title>
        <authorList>
            <person name="Osman G."/>
            <person name="Zhang T."/>
            <person name="Lou K."/>
            <person name="Gao Y."/>
            <person name="Chang W."/>
            <person name="Lin Q."/>
            <person name="Yang H.M."/>
            <person name="Huo X.D."/>
            <person name="Wang N."/>
        </authorList>
    </citation>
    <scope>NUCLEOTIDE SEQUENCE [LARGE SCALE GENOMIC DNA]</scope>
    <source>
        <strain evidence="2 3">KACC 19255</strain>
    </source>
</reference>
<sequence length="75" mass="8256">MGYRPYEALLQALAQVAPELAPTQHAEDEEKYKAYWGEGITEREVAEALLTKKQAQNAPEPGKPPVVAAYEGNKT</sequence>
<dbReference type="Proteomes" id="UP000813018">
    <property type="component" value="Unassembled WGS sequence"/>
</dbReference>
<feature type="region of interest" description="Disordered" evidence="1">
    <location>
        <begin position="54"/>
        <end position="75"/>
    </location>
</feature>
<dbReference type="RefSeq" id="WP_219877656.1">
    <property type="nucleotide sequence ID" value="NZ_JAHYXK010000009.1"/>
</dbReference>
<gene>
    <name evidence="2" type="ORF">K0O23_11920</name>
</gene>